<name>A0AAN8QE31_9TELE</name>
<accession>A0AAN8QE31</accession>
<keyword evidence="2" id="KW-1185">Reference proteome</keyword>
<reference evidence="1 2" key="1">
    <citation type="submission" date="2021-04" db="EMBL/GenBank/DDBJ databases">
        <authorList>
            <person name="De Guttry C."/>
            <person name="Zahm M."/>
            <person name="Klopp C."/>
            <person name="Cabau C."/>
            <person name="Louis A."/>
            <person name="Berthelot C."/>
            <person name="Parey E."/>
            <person name="Roest Crollius H."/>
            <person name="Montfort J."/>
            <person name="Robinson-Rechavi M."/>
            <person name="Bucao C."/>
            <person name="Bouchez O."/>
            <person name="Gislard M."/>
            <person name="Lluch J."/>
            <person name="Milhes M."/>
            <person name="Lampietro C."/>
            <person name="Lopez Roques C."/>
            <person name="Donnadieu C."/>
            <person name="Braasch I."/>
            <person name="Desvignes T."/>
            <person name="Postlethwait J."/>
            <person name="Bobe J."/>
            <person name="Wedekind C."/>
            <person name="Guiguen Y."/>
        </authorList>
    </citation>
    <scope>NUCLEOTIDE SEQUENCE [LARGE SCALE GENOMIC DNA]</scope>
    <source>
        <strain evidence="1">Cs_M1</strain>
        <tissue evidence="1">Blood</tissue>
    </source>
</reference>
<dbReference type="AlphaFoldDB" id="A0AAN8QE31"/>
<dbReference type="Proteomes" id="UP001356427">
    <property type="component" value="Unassembled WGS sequence"/>
</dbReference>
<gene>
    <name evidence="1" type="ORF">J4Q44_G00279020</name>
</gene>
<organism evidence="1 2">
    <name type="scientific">Coregonus suidteri</name>
    <dbReference type="NCBI Taxonomy" id="861788"/>
    <lineage>
        <taxon>Eukaryota</taxon>
        <taxon>Metazoa</taxon>
        <taxon>Chordata</taxon>
        <taxon>Craniata</taxon>
        <taxon>Vertebrata</taxon>
        <taxon>Euteleostomi</taxon>
        <taxon>Actinopterygii</taxon>
        <taxon>Neopterygii</taxon>
        <taxon>Teleostei</taxon>
        <taxon>Protacanthopterygii</taxon>
        <taxon>Salmoniformes</taxon>
        <taxon>Salmonidae</taxon>
        <taxon>Coregoninae</taxon>
        <taxon>Coregonus</taxon>
    </lineage>
</organism>
<proteinExistence type="predicted"/>
<sequence length="141" mass="15855">MVRGGWSLKQRRSQSWSEKEIKDMSPWISTTWPDNSWLSPVHLVVLLLQFQLFCLQLGNPDLFTGCATLSRTCCFQLSLSTAPAVSTSECSAMKSQLAFTPEVLNCCTLYNHCDSCLTLLVIYERLIILKNNLALNGHVLL</sequence>
<protein>
    <submittedName>
        <fullName evidence="1">Uncharacterized protein</fullName>
    </submittedName>
</protein>
<evidence type="ECO:0000313" key="2">
    <source>
        <dbReference type="Proteomes" id="UP001356427"/>
    </source>
</evidence>
<dbReference type="EMBL" id="JAGTTL010000026">
    <property type="protein sequence ID" value="KAK6301849.1"/>
    <property type="molecule type" value="Genomic_DNA"/>
</dbReference>
<comment type="caution">
    <text evidence="1">The sequence shown here is derived from an EMBL/GenBank/DDBJ whole genome shotgun (WGS) entry which is preliminary data.</text>
</comment>
<evidence type="ECO:0000313" key="1">
    <source>
        <dbReference type="EMBL" id="KAK6301849.1"/>
    </source>
</evidence>